<organism evidence="1 2">
    <name type="scientific">Fusobacterium necrophorum</name>
    <dbReference type="NCBI Taxonomy" id="859"/>
    <lineage>
        <taxon>Bacteria</taxon>
        <taxon>Fusobacteriati</taxon>
        <taxon>Fusobacteriota</taxon>
        <taxon>Fusobacteriia</taxon>
        <taxon>Fusobacteriales</taxon>
        <taxon>Fusobacteriaceae</taxon>
        <taxon>Fusobacterium</taxon>
    </lineage>
</organism>
<name>A0AAW6WD76_9FUSO</name>
<dbReference type="AlphaFoldDB" id="A0AAW6WD76"/>
<protein>
    <submittedName>
        <fullName evidence="1">Uncharacterized protein</fullName>
    </submittedName>
</protein>
<sequence length="167" mass="19283">MDRGKIVTQAFLRLGNNNVYNDNKTTEYEVATAMIDSISLSLAAETSFLFNAITVKINATGQNDLGENRFNLPVDCLNVIRANAKYRLEGEFIYSPETVLSIQYCRKLPLEEFPDNLYNLLVLALAKEMSVSFNAYNDRYQMITARYEEEKRNVLYQQGFSYEPWEE</sequence>
<evidence type="ECO:0000313" key="2">
    <source>
        <dbReference type="Proteomes" id="UP001173223"/>
    </source>
</evidence>
<dbReference type="Proteomes" id="UP001173223">
    <property type="component" value="Unassembled WGS sequence"/>
</dbReference>
<dbReference type="RefSeq" id="WP_285049239.1">
    <property type="nucleotide sequence ID" value="NZ_JAMGTK010000019.1"/>
</dbReference>
<dbReference type="EMBL" id="JAMGTK010000019">
    <property type="protein sequence ID" value="MDK4512600.1"/>
    <property type="molecule type" value="Genomic_DNA"/>
</dbReference>
<gene>
    <name evidence="1" type="ORF">MWG07_10090</name>
</gene>
<proteinExistence type="predicted"/>
<comment type="caution">
    <text evidence="1">The sequence shown here is derived from an EMBL/GenBank/DDBJ whole genome shotgun (WGS) entry which is preliminary data.</text>
</comment>
<reference evidence="1" key="1">
    <citation type="journal article" date="2022" name="Gene">
        <title>A genome-led study on the pathogenesis of Fusobacterium necrophorum infections.</title>
        <authorList>
            <person name="Thapa G."/>
            <person name="Jayal A."/>
            <person name="Sikazwe E."/>
            <person name="Perry T."/>
            <person name="Mohammed Al Balushi A."/>
            <person name="Livingstone P."/>
        </authorList>
    </citation>
    <scope>NUCLEOTIDE SEQUENCE</scope>
    <source>
        <strain evidence="1">BRON_8</strain>
    </source>
</reference>
<keyword evidence="2" id="KW-1185">Reference proteome</keyword>
<reference evidence="1" key="2">
    <citation type="submission" date="2022-04" db="EMBL/GenBank/DDBJ databases">
        <authorList>
            <person name="Livingstone P.G."/>
        </authorList>
    </citation>
    <scope>NUCLEOTIDE SEQUENCE</scope>
    <source>
        <strain evidence="1">BRON_8</strain>
    </source>
</reference>
<accession>A0AAW6WD76</accession>
<evidence type="ECO:0000313" key="1">
    <source>
        <dbReference type="EMBL" id="MDK4512600.1"/>
    </source>
</evidence>